<organism evidence="1 2">
    <name type="scientific">Amycolatopsis saalfeldensis</name>
    <dbReference type="NCBI Taxonomy" id="394193"/>
    <lineage>
        <taxon>Bacteria</taxon>
        <taxon>Bacillati</taxon>
        <taxon>Actinomycetota</taxon>
        <taxon>Actinomycetes</taxon>
        <taxon>Pseudonocardiales</taxon>
        <taxon>Pseudonocardiaceae</taxon>
        <taxon>Amycolatopsis</taxon>
    </lineage>
</organism>
<evidence type="ECO:0000313" key="2">
    <source>
        <dbReference type="Proteomes" id="UP000198582"/>
    </source>
</evidence>
<reference evidence="1 2" key="1">
    <citation type="submission" date="2016-10" db="EMBL/GenBank/DDBJ databases">
        <authorList>
            <person name="de Groot N.N."/>
        </authorList>
    </citation>
    <scope>NUCLEOTIDE SEQUENCE [LARGE SCALE GENOMIC DNA]</scope>
    <source>
        <strain evidence="1 2">DSM 44993</strain>
    </source>
</reference>
<gene>
    <name evidence="1" type="ORF">SAMN04489732_101902</name>
</gene>
<dbReference type="STRING" id="394193.SAMN04489732_101902"/>
<dbReference type="EMBL" id="FOEF01000001">
    <property type="protein sequence ID" value="SEO68593.1"/>
    <property type="molecule type" value="Genomic_DNA"/>
</dbReference>
<dbReference type="OrthoDB" id="7376579at2"/>
<accession>A0A1H8RRL3</accession>
<protein>
    <submittedName>
        <fullName evidence="1">Uncharacterized protein</fullName>
    </submittedName>
</protein>
<keyword evidence="2" id="KW-1185">Reference proteome</keyword>
<name>A0A1H8RRL3_9PSEU</name>
<dbReference type="AlphaFoldDB" id="A0A1H8RRL3"/>
<evidence type="ECO:0000313" key="1">
    <source>
        <dbReference type="EMBL" id="SEO68593.1"/>
    </source>
</evidence>
<proteinExistence type="predicted"/>
<dbReference type="Proteomes" id="UP000198582">
    <property type="component" value="Unassembled WGS sequence"/>
</dbReference>
<sequence>MKIAPYDENGYHMDHPRGTVSFNYLLMGGEPEKLENFRYILGRQEGDFRMPRHRHTFEQIRLPLVGDMNLGEQGILHEGEIGYFPEGQTYGPQDDPLGTPKQLQLVLQFGGAAGLGMAAARGRGPAAQRDGEAPRRERREIKFPRPRYQSVLIMNPVHFNWLPVAGAPGVERKFFGSFTERAFWIEHVKVGSGARWTSTAGEGRRLIVALSGTATVDGTSIGRLAALQVEAGETLELDATEGMVLFVVGLPPVQVPAVPSDQFDIVTSDGGIEFETPRKRAARDAAEKATAS</sequence>
<dbReference type="RefSeq" id="WP_091612659.1">
    <property type="nucleotide sequence ID" value="NZ_FOEF01000001.1"/>
</dbReference>